<dbReference type="OrthoDB" id="3943685at2759"/>
<evidence type="ECO:0000256" key="5">
    <source>
        <dbReference type="SAM" id="MobiDB-lite"/>
    </source>
</evidence>
<dbReference type="SMART" id="SM00356">
    <property type="entry name" value="ZnF_C3H1"/>
    <property type="match status" value="1"/>
</dbReference>
<feature type="zinc finger region" description="C3H1-type" evidence="4">
    <location>
        <begin position="2"/>
        <end position="29"/>
    </location>
</feature>
<evidence type="ECO:0000259" key="6">
    <source>
        <dbReference type="PROSITE" id="PS50103"/>
    </source>
</evidence>
<sequence>MAGPIPLCDYYHRGRCFRGSQCDYLHPANLDPNLPKEIDYQVCNELGQGCRRCLQAGYSCDKKDRDHDDPMDPCSECRHFGGPGCKCILLKNTSMNDMLYPVMLNGHDREPQYSLPKLKGREEPKKDGTVPGPMLADEIKSDWTGISKVDLLATPDMLPPQVRRRPRAYLVPPRETNSKRKKRDWHASHPPSGNITSSAMSFASSLGPMQHMMVSMPQPSAIPLHMPIISTTVHWPTLQAMPVYYTSQTMISPSMPGYPVAHAMSSAWVPQSMASPRAPLPINRVPSTRNAGYTSGLGMPQARQPRPSVRHRPAMPTTTVPAANTRHASGSNDFSSNIVDARPAKRSRTEATATTTRVKEWVQDAADVKDNMDATSESSASTMWRP</sequence>
<proteinExistence type="predicted"/>
<evidence type="ECO:0000256" key="3">
    <source>
        <dbReference type="ARBA" id="ARBA00022833"/>
    </source>
</evidence>
<dbReference type="InterPro" id="IPR036855">
    <property type="entry name" value="Znf_CCCH_sf"/>
</dbReference>
<organism evidence="7 8">
    <name type="scientific">Aureobasidium melanogenum</name>
    <name type="common">Aureobasidium pullulans var. melanogenum</name>
    <dbReference type="NCBI Taxonomy" id="46634"/>
    <lineage>
        <taxon>Eukaryota</taxon>
        <taxon>Fungi</taxon>
        <taxon>Dikarya</taxon>
        <taxon>Ascomycota</taxon>
        <taxon>Pezizomycotina</taxon>
        <taxon>Dothideomycetes</taxon>
        <taxon>Dothideomycetidae</taxon>
        <taxon>Dothideales</taxon>
        <taxon>Saccotheciaceae</taxon>
        <taxon>Aureobasidium</taxon>
    </lineage>
</organism>
<evidence type="ECO:0000313" key="7">
    <source>
        <dbReference type="EMBL" id="KAG9693002.1"/>
    </source>
</evidence>
<feature type="compositionally biased region" description="Basic and acidic residues" evidence="5">
    <location>
        <begin position="119"/>
        <end position="128"/>
    </location>
</feature>
<evidence type="ECO:0000256" key="4">
    <source>
        <dbReference type="PROSITE-ProRule" id="PRU00723"/>
    </source>
</evidence>
<feature type="region of interest" description="Disordered" evidence="5">
    <location>
        <begin position="291"/>
        <end position="356"/>
    </location>
</feature>
<evidence type="ECO:0000313" key="8">
    <source>
        <dbReference type="Proteomes" id="UP000779574"/>
    </source>
</evidence>
<dbReference type="EMBL" id="JAHFXF010000209">
    <property type="protein sequence ID" value="KAG9693002.1"/>
    <property type="molecule type" value="Genomic_DNA"/>
</dbReference>
<comment type="caution">
    <text evidence="7">The sequence shown here is derived from an EMBL/GenBank/DDBJ whole genome shotgun (WGS) entry which is preliminary data.</text>
</comment>
<feature type="region of interest" description="Disordered" evidence="5">
    <location>
        <begin position="165"/>
        <end position="200"/>
    </location>
</feature>
<evidence type="ECO:0000256" key="2">
    <source>
        <dbReference type="ARBA" id="ARBA00022771"/>
    </source>
</evidence>
<name>A0A9P8EKC3_AURME</name>
<dbReference type="AlphaFoldDB" id="A0A9P8EKC3"/>
<accession>A0A9P8EKC3</accession>
<feature type="non-terminal residue" evidence="7">
    <location>
        <position position="1"/>
    </location>
</feature>
<reference evidence="7" key="1">
    <citation type="journal article" date="2021" name="J Fungi (Basel)">
        <title>Virulence traits and population genomics of the black yeast Aureobasidium melanogenum.</title>
        <authorList>
            <person name="Cernosa A."/>
            <person name="Sun X."/>
            <person name="Gostincar C."/>
            <person name="Fang C."/>
            <person name="Gunde-Cimerman N."/>
            <person name="Song Z."/>
        </authorList>
    </citation>
    <scope>NUCLEOTIDE SEQUENCE</scope>
    <source>
        <strain evidence="7">EXF-9911</strain>
    </source>
</reference>
<keyword evidence="2 4" id="KW-0863">Zinc-finger</keyword>
<feature type="compositionally biased region" description="Polar residues" evidence="5">
    <location>
        <begin position="191"/>
        <end position="200"/>
    </location>
</feature>
<feature type="domain" description="C3H1-type" evidence="6">
    <location>
        <begin position="2"/>
        <end position="29"/>
    </location>
</feature>
<evidence type="ECO:0000256" key="1">
    <source>
        <dbReference type="ARBA" id="ARBA00022723"/>
    </source>
</evidence>
<protein>
    <recommendedName>
        <fullName evidence="6">C3H1-type domain-containing protein</fullName>
    </recommendedName>
</protein>
<keyword evidence="3 4" id="KW-0862">Zinc</keyword>
<dbReference type="Proteomes" id="UP000779574">
    <property type="component" value="Unassembled WGS sequence"/>
</dbReference>
<dbReference type="SUPFAM" id="SSF90229">
    <property type="entry name" value="CCCH zinc finger"/>
    <property type="match status" value="1"/>
</dbReference>
<dbReference type="GO" id="GO:0008270">
    <property type="term" value="F:zinc ion binding"/>
    <property type="evidence" value="ECO:0007669"/>
    <property type="project" value="UniProtKB-KW"/>
</dbReference>
<dbReference type="InterPro" id="IPR000571">
    <property type="entry name" value="Znf_CCCH"/>
</dbReference>
<feature type="compositionally biased region" description="Polar residues" evidence="5">
    <location>
        <begin position="316"/>
        <end position="338"/>
    </location>
</feature>
<reference evidence="7" key="2">
    <citation type="submission" date="2021-08" db="EMBL/GenBank/DDBJ databases">
        <authorList>
            <person name="Gostincar C."/>
            <person name="Sun X."/>
            <person name="Song Z."/>
            <person name="Gunde-Cimerman N."/>
        </authorList>
    </citation>
    <scope>NUCLEOTIDE SEQUENCE</scope>
    <source>
        <strain evidence="7">EXF-9911</strain>
    </source>
</reference>
<dbReference type="PROSITE" id="PS50103">
    <property type="entry name" value="ZF_C3H1"/>
    <property type="match status" value="1"/>
</dbReference>
<keyword evidence="1 4" id="KW-0479">Metal-binding</keyword>
<gene>
    <name evidence="7" type="ORF">KCU76_g6291</name>
</gene>
<feature type="region of interest" description="Disordered" evidence="5">
    <location>
        <begin position="110"/>
        <end position="136"/>
    </location>
</feature>